<dbReference type="VEuPathDB" id="VectorBase:HLOH_053735"/>
<dbReference type="Proteomes" id="UP000821853">
    <property type="component" value="Chromosome 1"/>
</dbReference>
<organism evidence="4 5">
    <name type="scientific">Haemaphysalis longicornis</name>
    <name type="common">Bush tick</name>
    <dbReference type="NCBI Taxonomy" id="44386"/>
    <lineage>
        <taxon>Eukaryota</taxon>
        <taxon>Metazoa</taxon>
        <taxon>Ecdysozoa</taxon>
        <taxon>Arthropoda</taxon>
        <taxon>Chelicerata</taxon>
        <taxon>Arachnida</taxon>
        <taxon>Acari</taxon>
        <taxon>Parasitiformes</taxon>
        <taxon>Ixodida</taxon>
        <taxon>Ixodoidea</taxon>
        <taxon>Ixodidae</taxon>
        <taxon>Haemaphysalinae</taxon>
        <taxon>Haemaphysalis</taxon>
    </lineage>
</organism>
<dbReference type="Pfam" id="PF00379">
    <property type="entry name" value="Chitin_bind_4"/>
    <property type="match status" value="1"/>
</dbReference>
<dbReference type="GO" id="GO:0062129">
    <property type="term" value="C:chitin-based extracellular matrix"/>
    <property type="evidence" value="ECO:0007669"/>
    <property type="project" value="TreeGrafter"/>
</dbReference>
<evidence type="ECO:0000313" key="5">
    <source>
        <dbReference type="Proteomes" id="UP000821853"/>
    </source>
</evidence>
<reference evidence="4 5" key="1">
    <citation type="journal article" date="2020" name="Cell">
        <title>Large-Scale Comparative Analyses of Tick Genomes Elucidate Their Genetic Diversity and Vector Capacities.</title>
        <authorList>
            <consortium name="Tick Genome and Microbiome Consortium (TIGMIC)"/>
            <person name="Jia N."/>
            <person name="Wang J."/>
            <person name="Shi W."/>
            <person name="Du L."/>
            <person name="Sun Y."/>
            <person name="Zhan W."/>
            <person name="Jiang J.F."/>
            <person name="Wang Q."/>
            <person name="Zhang B."/>
            <person name="Ji P."/>
            <person name="Bell-Sakyi L."/>
            <person name="Cui X.M."/>
            <person name="Yuan T.T."/>
            <person name="Jiang B.G."/>
            <person name="Yang W.F."/>
            <person name="Lam T.T."/>
            <person name="Chang Q.C."/>
            <person name="Ding S.J."/>
            <person name="Wang X.J."/>
            <person name="Zhu J.G."/>
            <person name="Ruan X.D."/>
            <person name="Zhao L."/>
            <person name="Wei J.T."/>
            <person name="Ye R.Z."/>
            <person name="Que T.C."/>
            <person name="Du C.H."/>
            <person name="Zhou Y.H."/>
            <person name="Cheng J.X."/>
            <person name="Dai P.F."/>
            <person name="Guo W.B."/>
            <person name="Han X.H."/>
            <person name="Huang E.J."/>
            <person name="Li L.F."/>
            <person name="Wei W."/>
            <person name="Gao Y.C."/>
            <person name="Liu J.Z."/>
            <person name="Shao H.Z."/>
            <person name="Wang X."/>
            <person name="Wang C.C."/>
            <person name="Yang T.C."/>
            <person name="Huo Q.B."/>
            <person name="Li W."/>
            <person name="Chen H.Y."/>
            <person name="Chen S.E."/>
            <person name="Zhou L.G."/>
            <person name="Ni X.B."/>
            <person name="Tian J.H."/>
            <person name="Sheng Y."/>
            <person name="Liu T."/>
            <person name="Pan Y.S."/>
            <person name="Xia L.Y."/>
            <person name="Li J."/>
            <person name="Zhao F."/>
            <person name="Cao W.C."/>
        </authorList>
    </citation>
    <scope>NUCLEOTIDE SEQUENCE [LARGE SCALE GENOMIC DNA]</scope>
    <source>
        <strain evidence="4">HaeL-2018</strain>
    </source>
</reference>
<dbReference type="PANTHER" id="PTHR10380">
    <property type="entry name" value="CUTICLE PROTEIN"/>
    <property type="match status" value="1"/>
</dbReference>
<dbReference type="EMBL" id="JABSTR010000001">
    <property type="protein sequence ID" value="KAH9362154.1"/>
    <property type="molecule type" value="Genomic_DNA"/>
</dbReference>
<gene>
    <name evidence="4" type="ORF">HPB48_002132</name>
</gene>
<dbReference type="PRINTS" id="PR00947">
    <property type="entry name" value="CUTICLE"/>
</dbReference>
<protein>
    <recommendedName>
        <fullName evidence="6">Cuticular protein</fullName>
    </recommendedName>
</protein>
<dbReference type="PROSITE" id="PS51155">
    <property type="entry name" value="CHIT_BIND_RR_2"/>
    <property type="match status" value="1"/>
</dbReference>
<dbReference type="InterPro" id="IPR000618">
    <property type="entry name" value="Insect_cuticle"/>
</dbReference>
<feature type="chain" id="PRO_5039936803" description="Cuticular protein" evidence="3">
    <location>
        <begin position="28"/>
        <end position="213"/>
    </location>
</feature>
<evidence type="ECO:0000256" key="3">
    <source>
        <dbReference type="SAM" id="SignalP"/>
    </source>
</evidence>
<evidence type="ECO:0000313" key="4">
    <source>
        <dbReference type="EMBL" id="KAH9362154.1"/>
    </source>
</evidence>
<dbReference type="GO" id="GO:0008010">
    <property type="term" value="F:structural constituent of chitin-based larval cuticle"/>
    <property type="evidence" value="ECO:0007669"/>
    <property type="project" value="TreeGrafter"/>
</dbReference>
<name>A0A9J6FGE1_HAELO</name>
<dbReference type="OMA" id="QGPSFHG"/>
<evidence type="ECO:0000256" key="2">
    <source>
        <dbReference type="PROSITE-ProRule" id="PRU00497"/>
    </source>
</evidence>
<comment type="caution">
    <text evidence="4">The sequence shown here is derived from an EMBL/GenBank/DDBJ whole genome shotgun (WGS) entry which is preliminary data.</text>
</comment>
<proteinExistence type="predicted"/>
<sequence length="213" mass="22951">MRRPIETVKLAPLQLFVMLGTLAVANAGIQLHGGESTQHRAQDDYGNYQFSYDIVDPLGATNGRWEVGDAWGNKRGGYTITDIDGRQRRVEYVADAHGFRVIVNTNEPGTAASAPASAVYNSPYVNVIRGLALAKPVVAAASVPVPVAHVHAPYVRRVRKVVKVPVLQARAATAPVVLAAPPIADGHYGGYAPSFHGQFGQRIGAARNFYNYY</sequence>
<keyword evidence="5" id="KW-1185">Reference proteome</keyword>
<dbReference type="PANTHER" id="PTHR10380:SF173">
    <property type="entry name" value="CUTICULAR PROTEIN 47EF, ISOFORM C-RELATED"/>
    <property type="match status" value="1"/>
</dbReference>
<dbReference type="AlphaFoldDB" id="A0A9J6FGE1"/>
<keyword evidence="3" id="KW-0732">Signal</keyword>
<dbReference type="InterPro" id="IPR050468">
    <property type="entry name" value="Cuticle_Struct_Prot"/>
</dbReference>
<evidence type="ECO:0000256" key="1">
    <source>
        <dbReference type="ARBA" id="ARBA00022460"/>
    </source>
</evidence>
<feature type="signal peptide" evidence="3">
    <location>
        <begin position="1"/>
        <end position="27"/>
    </location>
</feature>
<dbReference type="PROSITE" id="PS00233">
    <property type="entry name" value="CHIT_BIND_RR_1"/>
    <property type="match status" value="1"/>
</dbReference>
<evidence type="ECO:0008006" key="6">
    <source>
        <dbReference type="Google" id="ProtNLM"/>
    </source>
</evidence>
<dbReference type="OrthoDB" id="7394989at2759"/>
<dbReference type="InterPro" id="IPR031311">
    <property type="entry name" value="CHIT_BIND_RR_consensus"/>
</dbReference>
<accession>A0A9J6FGE1</accession>
<keyword evidence="1 2" id="KW-0193">Cuticle</keyword>